<reference evidence="10 11" key="1">
    <citation type="journal article" date="2016" name="Nat. Commun.">
        <title>Thousands of microbial genomes shed light on interconnected biogeochemical processes in an aquifer system.</title>
        <authorList>
            <person name="Anantharaman K."/>
            <person name="Brown C.T."/>
            <person name="Hug L.A."/>
            <person name="Sharon I."/>
            <person name="Castelle C.J."/>
            <person name="Probst A.J."/>
            <person name="Thomas B.C."/>
            <person name="Singh A."/>
            <person name="Wilkins M.J."/>
            <person name="Karaoz U."/>
            <person name="Brodie E.L."/>
            <person name="Williams K.H."/>
            <person name="Hubbard S.S."/>
            <person name="Banfield J.F."/>
        </authorList>
    </citation>
    <scope>NUCLEOTIDE SEQUENCE [LARGE SCALE GENOMIC DNA]</scope>
</reference>
<dbReference type="PRINTS" id="PR00100">
    <property type="entry name" value="AOTCASE"/>
</dbReference>
<dbReference type="InterPro" id="IPR002082">
    <property type="entry name" value="Asp_carbamoyltransf"/>
</dbReference>
<evidence type="ECO:0000259" key="9">
    <source>
        <dbReference type="Pfam" id="PF02729"/>
    </source>
</evidence>
<feature type="binding site" evidence="7">
    <location>
        <position position="101"/>
    </location>
    <ligand>
        <name>carbamoyl phosphate</name>
        <dbReference type="ChEBI" id="CHEBI:58228"/>
    </ligand>
</feature>
<dbReference type="EMBL" id="MHJU01000012">
    <property type="protein sequence ID" value="OGY73427.1"/>
    <property type="molecule type" value="Genomic_DNA"/>
</dbReference>
<evidence type="ECO:0000256" key="1">
    <source>
        <dbReference type="ARBA" id="ARBA00004852"/>
    </source>
</evidence>
<dbReference type="InterPro" id="IPR006132">
    <property type="entry name" value="Asp/Orn_carbamoyltranf_P-bd"/>
</dbReference>
<gene>
    <name evidence="7" type="primary">pyrB</name>
    <name evidence="10" type="ORF">A3H61_04730</name>
</gene>
<feature type="binding site" evidence="7">
    <location>
        <position position="129"/>
    </location>
    <ligand>
        <name>carbamoyl phosphate</name>
        <dbReference type="ChEBI" id="CHEBI:58228"/>
    </ligand>
</feature>
<dbReference type="InterPro" id="IPR006130">
    <property type="entry name" value="Asp/Orn_carbamoylTrfase"/>
</dbReference>
<name>A0A1G2ABJ0_9BACT</name>
<dbReference type="FunFam" id="3.40.50.1370:FF:000002">
    <property type="entry name" value="Aspartate carbamoyltransferase 2"/>
    <property type="match status" value="1"/>
</dbReference>
<dbReference type="FunFam" id="3.40.50.1370:FF:000001">
    <property type="entry name" value="Aspartate carbamoyltransferase"/>
    <property type="match status" value="1"/>
</dbReference>
<dbReference type="Pfam" id="PF02729">
    <property type="entry name" value="OTCace_N"/>
    <property type="match status" value="1"/>
</dbReference>
<feature type="domain" description="Aspartate/ornithine carbamoyltransferase carbamoyl-P binding" evidence="9">
    <location>
        <begin position="2"/>
        <end position="142"/>
    </location>
</feature>
<dbReference type="PRINTS" id="PR00101">
    <property type="entry name" value="ATCASE"/>
</dbReference>
<feature type="binding site" evidence="7">
    <location>
        <position position="222"/>
    </location>
    <ligand>
        <name>L-aspartate</name>
        <dbReference type="ChEBI" id="CHEBI:29991"/>
    </ligand>
</feature>
<organism evidence="10 11">
    <name type="scientific">Candidatus Jacksonbacteria bacterium RIFCSPLOWO2_02_FULL_44_20</name>
    <dbReference type="NCBI Taxonomy" id="1798460"/>
    <lineage>
        <taxon>Bacteria</taxon>
        <taxon>Candidatus Jacksoniibacteriota</taxon>
    </lineage>
</organism>
<dbReference type="GO" id="GO:0006207">
    <property type="term" value="P:'de novo' pyrimidine nucleobase biosynthetic process"/>
    <property type="evidence" value="ECO:0007669"/>
    <property type="project" value="InterPro"/>
</dbReference>
<comment type="subunit">
    <text evidence="7">Heterododecamer (2C3:3R2) of six catalytic PyrB chains organized as two trimers (C3), and six regulatory PyrI chains organized as three dimers (R2).</text>
</comment>
<evidence type="ECO:0000313" key="11">
    <source>
        <dbReference type="Proteomes" id="UP000178315"/>
    </source>
</evidence>
<sequence>MKHILSITDFSRDELLQIIEKARDIKSSPITYCDAARGSIIATLFFEPSTRTRLSFESAALRLGANVLGFADAKTTSTKKGETLEDTIKIVNGYADYIVMRHFETGAAARAAAVSHVPIVNAGDGSGEHPTQALLDIFTIAEKIPLNNLIIAFVGDLKYGRTAHSLSQGLAHFNPKFYFISPSSLRMPEEILTKLKNQGISCQELETWDEIARGVQVLYMTRVQEERFQDKAEYARLKNAYVLNKATAALFKDDCLFMHPLPRVGEINPEIDNDQRAIYFKQAHNGVWVRMALFLALDGERRGLI</sequence>
<dbReference type="GO" id="GO:0044205">
    <property type="term" value="P:'de novo' UMP biosynthetic process"/>
    <property type="evidence" value="ECO:0007669"/>
    <property type="project" value="UniProtKB-UniRule"/>
</dbReference>
<evidence type="ECO:0000256" key="4">
    <source>
        <dbReference type="ARBA" id="ARBA00022975"/>
    </source>
</evidence>
<comment type="caution">
    <text evidence="10">The sequence shown here is derived from an EMBL/GenBank/DDBJ whole genome shotgun (WGS) entry which is preliminary data.</text>
</comment>
<dbReference type="NCBIfam" id="TIGR00670">
    <property type="entry name" value="asp_carb_tr"/>
    <property type="match status" value="1"/>
</dbReference>
<protein>
    <recommendedName>
        <fullName evidence="7">Aspartate carbamoyltransferase</fullName>
        <ecNumber evidence="7">2.1.3.2</ecNumber>
    </recommendedName>
    <alternativeName>
        <fullName evidence="7">Aspartate transcarbamylase</fullName>
        <shortName evidence="7">ATCase</shortName>
    </alternativeName>
</protein>
<comment type="function">
    <text evidence="5 7">Catalyzes the condensation of carbamoyl phosphate and aspartate to form carbamoyl aspartate and inorganic phosphate, the committed step in the de novo pyrimidine nucleotide biosynthesis pathway.</text>
</comment>
<feature type="binding site" evidence="7">
    <location>
        <position position="132"/>
    </location>
    <ligand>
        <name>carbamoyl phosphate</name>
        <dbReference type="ChEBI" id="CHEBI:58228"/>
    </ligand>
</feature>
<dbReference type="InterPro" id="IPR006131">
    <property type="entry name" value="Asp_carbamoyltransf_Asp/Orn-bd"/>
</dbReference>
<dbReference type="GO" id="GO:0004070">
    <property type="term" value="F:aspartate carbamoyltransferase activity"/>
    <property type="evidence" value="ECO:0007669"/>
    <property type="project" value="UniProtKB-UniRule"/>
</dbReference>
<dbReference type="GO" id="GO:0016597">
    <property type="term" value="F:amino acid binding"/>
    <property type="evidence" value="ECO:0007669"/>
    <property type="project" value="InterPro"/>
</dbReference>
<dbReference type="PANTHER" id="PTHR45753">
    <property type="entry name" value="ORNITHINE CARBAMOYLTRANSFERASE, MITOCHONDRIAL"/>
    <property type="match status" value="1"/>
</dbReference>
<evidence type="ECO:0000256" key="7">
    <source>
        <dbReference type="HAMAP-Rule" id="MF_00001"/>
    </source>
</evidence>
<dbReference type="UniPathway" id="UPA00070">
    <property type="reaction ID" value="UER00116"/>
</dbReference>
<dbReference type="Gene3D" id="3.40.50.1370">
    <property type="entry name" value="Aspartate/ornithine carbamoyltransferase"/>
    <property type="match status" value="2"/>
</dbReference>
<feature type="binding site" evidence="7">
    <location>
        <position position="51"/>
    </location>
    <ligand>
        <name>carbamoyl phosphate</name>
        <dbReference type="ChEBI" id="CHEBI:58228"/>
    </ligand>
</feature>
<feature type="domain" description="Aspartate/ornithine carbamoyltransferase Asp/Orn-binding" evidence="8">
    <location>
        <begin position="148"/>
        <end position="296"/>
    </location>
</feature>
<feature type="binding site" evidence="7">
    <location>
        <position position="161"/>
    </location>
    <ligand>
        <name>L-aspartate</name>
        <dbReference type="ChEBI" id="CHEBI:29991"/>
    </ligand>
</feature>
<comment type="catalytic activity">
    <reaction evidence="6 7">
        <text>carbamoyl phosphate + L-aspartate = N-carbamoyl-L-aspartate + phosphate + H(+)</text>
        <dbReference type="Rhea" id="RHEA:20013"/>
        <dbReference type="ChEBI" id="CHEBI:15378"/>
        <dbReference type="ChEBI" id="CHEBI:29991"/>
        <dbReference type="ChEBI" id="CHEBI:32814"/>
        <dbReference type="ChEBI" id="CHEBI:43474"/>
        <dbReference type="ChEBI" id="CHEBI:58228"/>
        <dbReference type="EC" id="2.1.3.2"/>
    </reaction>
</comment>
<evidence type="ECO:0000256" key="6">
    <source>
        <dbReference type="ARBA" id="ARBA00048859"/>
    </source>
</evidence>
<dbReference type="GO" id="GO:0006520">
    <property type="term" value="P:amino acid metabolic process"/>
    <property type="evidence" value="ECO:0007669"/>
    <property type="project" value="InterPro"/>
</dbReference>
<evidence type="ECO:0000256" key="5">
    <source>
        <dbReference type="ARBA" id="ARBA00043884"/>
    </source>
</evidence>
<dbReference type="NCBIfam" id="NF002032">
    <property type="entry name" value="PRK00856.1"/>
    <property type="match status" value="1"/>
</dbReference>
<feature type="binding site" evidence="7">
    <location>
        <position position="262"/>
    </location>
    <ligand>
        <name>carbamoyl phosphate</name>
        <dbReference type="ChEBI" id="CHEBI:58228"/>
    </ligand>
</feature>
<keyword evidence="4 7" id="KW-0665">Pyrimidine biosynthesis</keyword>
<evidence type="ECO:0000256" key="2">
    <source>
        <dbReference type="ARBA" id="ARBA00008896"/>
    </source>
</evidence>
<dbReference type="PANTHER" id="PTHR45753:SF6">
    <property type="entry name" value="ASPARTATE CARBAMOYLTRANSFERASE"/>
    <property type="match status" value="1"/>
</dbReference>
<dbReference type="HAMAP" id="MF_00001">
    <property type="entry name" value="Asp_carb_tr"/>
    <property type="match status" value="1"/>
</dbReference>
<evidence type="ECO:0000259" key="8">
    <source>
        <dbReference type="Pfam" id="PF00185"/>
    </source>
</evidence>
<comment type="similarity">
    <text evidence="2 7">Belongs to the aspartate/ornithine carbamoyltransferase superfamily. ATCase family.</text>
</comment>
<dbReference type="EC" id="2.1.3.2" evidence="7"/>
<dbReference type="InterPro" id="IPR036901">
    <property type="entry name" value="Asp/Orn_carbamoylTrfase_sf"/>
</dbReference>
<dbReference type="PROSITE" id="PS00097">
    <property type="entry name" value="CARBAMOYLTRANSFERASE"/>
    <property type="match status" value="1"/>
</dbReference>
<dbReference type="Pfam" id="PF00185">
    <property type="entry name" value="OTCace"/>
    <property type="match status" value="1"/>
</dbReference>
<feature type="binding site" evidence="7">
    <location>
        <position position="261"/>
    </location>
    <ligand>
        <name>carbamoyl phosphate</name>
        <dbReference type="ChEBI" id="CHEBI:58228"/>
    </ligand>
</feature>
<dbReference type="AlphaFoldDB" id="A0A1G2ABJ0"/>
<feature type="binding site" evidence="7">
    <location>
        <position position="52"/>
    </location>
    <ligand>
        <name>carbamoyl phosphate</name>
        <dbReference type="ChEBI" id="CHEBI:58228"/>
    </ligand>
</feature>
<proteinExistence type="inferred from homology"/>
<keyword evidence="3 7" id="KW-0808">Transferase</keyword>
<dbReference type="Proteomes" id="UP000178315">
    <property type="component" value="Unassembled WGS sequence"/>
</dbReference>
<evidence type="ECO:0000313" key="10">
    <source>
        <dbReference type="EMBL" id="OGY73427.1"/>
    </source>
</evidence>
<dbReference type="SUPFAM" id="SSF53671">
    <property type="entry name" value="Aspartate/ornithine carbamoyltransferase"/>
    <property type="match status" value="1"/>
</dbReference>
<feature type="binding site" evidence="7">
    <location>
        <position position="80"/>
    </location>
    <ligand>
        <name>L-aspartate</name>
        <dbReference type="ChEBI" id="CHEBI:29991"/>
    </ligand>
</feature>
<accession>A0A1G2ABJ0</accession>
<comment type="pathway">
    <text evidence="1 7">Pyrimidine metabolism; UMP biosynthesis via de novo pathway; (S)-dihydroorotate from bicarbonate: step 2/3.</text>
</comment>
<evidence type="ECO:0000256" key="3">
    <source>
        <dbReference type="ARBA" id="ARBA00022679"/>
    </source>
</evidence>